<dbReference type="Proteomes" id="UP000541185">
    <property type="component" value="Unassembled WGS sequence"/>
</dbReference>
<dbReference type="InterPro" id="IPR004638">
    <property type="entry name" value="EmrB-like"/>
</dbReference>
<gene>
    <name evidence="9" type="ORF">HHL11_24890</name>
</gene>
<organism evidence="9 10">
    <name type="scientific">Ramlibacter agri</name>
    <dbReference type="NCBI Taxonomy" id="2728837"/>
    <lineage>
        <taxon>Bacteria</taxon>
        <taxon>Pseudomonadati</taxon>
        <taxon>Pseudomonadota</taxon>
        <taxon>Betaproteobacteria</taxon>
        <taxon>Burkholderiales</taxon>
        <taxon>Comamonadaceae</taxon>
        <taxon>Ramlibacter</taxon>
    </lineage>
</organism>
<feature type="transmembrane region" description="Helical" evidence="7">
    <location>
        <begin position="232"/>
        <end position="255"/>
    </location>
</feature>
<dbReference type="GO" id="GO:0005886">
    <property type="term" value="C:plasma membrane"/>
    <property type="evidence" value="ECO:0007669"/>
    <property type="project" value="UniProtKB-SubCell"/>
</dbReference>
<feature type="transmembrane region" description="Helical" evidence="7">
    <location>
        <begin position="276"/>
        <end position="295"/>
    </location>
</feature>
<feature type="transmembrane region" description="Helical" evidence="7">
    <location>
        <begin position="62"/>
        <end position="79"/>
    </location>
</feature>
<dbReference type="NCBIfam" id="TIGR00711">
    <property type="entry name" value="efflux_EmrB"/>
    <property type="match status" value="1"/>
</dbReference>
<feature type="transmembrane region" description="Helical" evidence="7">
    <location>
        <begin position="206"/>
        <end position="226"/>
    </location>
</feature>
<dbReference type="AlphaFoldDB" id="A0A848H889"/>
<feature type="transmembrane region" description="Helical" evidence="7">
    <location>
        <begin position="408"/>
        <end position="429"/>
    </location>
</feature>
<dbReference type="Gene3D" id="1.20.1250.20">
    <property type="entry name" value="MFS general substrate transporter like domains"/>
    <property type="match status" value="1"/>
</dbReference>
<evidence type="ECO:0000256" key="5">
    <source>
        <dbReference type="ARBA" id="ARBA00022989"/>
    </source>
</evidence>
<evidence type="ECO:0000256" key="2">
    <source>
        <dbReference type="ARBA" id="ARBA00022448"/>
    </source>
</evidence>
<dbReference type="Pfam" id="PF07690">
    <property type="entry name" value="MFS_1"/>
    <property type="match status" value="1"/>
</dbReference>
<keyword evidence="2" id="KW-0813">Transport</keyword>
<evidence type="ECO:0000256" key="7">
    <source>
        <dbReference type="SAM" id="Phobius"/>
    </source>
</evidence>
<dbReference type="EMBL" id="JABBFX010000003">
    <property type="protein sequence ID" value="NML47005.1"/>
    <property type="molecule type" value="Genomic_DNA"/>
</dbReference>
<evidence type="ECO:0000256" key="3">
    <source>
        <dbReference type="ARBA" id="ARBA00022475"/>
    </source>
</evidence>
<feature type="transmembrane region" description="Helical" evidence="7">
    <location>
        <begin position="307"/>
        <end position="329"/>
    </location>
</feature>
<dbReference type="CDD" id="cd17321">
    <property type="entry name" value="MFS_MMR_MDR_like"/>
    <property type="match status" value="1"/>
</dbReference>
<keyword evidence="6 7" id="KW-0472">Membrane</keyword>
<feature type="transmembrane region" description="Helical" evidence="7">
    <location>
        <begin position="86"/>
        <end position="111"/>
    </location>
</feature>
<comment type="caution">
    <text evidence="9">The sequence shown here is derived from an EMBL/GenBank/DDBJ whole genome shotgun (WGS) entry which is preliminary data.</text>
</comment>
<name>A0A848H889_9BURK</name>
<keyword evidence="5 7" id="KW-1133">Transmembrane helix</keyword>
<dbReference type="PANTHER" id="PTHR42718:SF42">
    <property type="entry name" value="EXPORT PROTEIN"/>
    <property type="match status" value="1"/>
</dbReference>
<dbReference type="InterPro" id="IPR020846">
    <property type="entry name" value="MFS_dom"/>
</dbReference>
<dbReference type="InterPro" id="IPR011701">
    <property type="entry name" value="MFS"/>
</dbReference>
<feature type="transmembrane region" description="Helical" evidence="7">
    <location>
        <begin position="480"/>
        <end position="500"/>
    </location>
</feature>
<dbReference type="Gene3D" id="1.20.1720.10">
    <property type="entry name" value="Multidrug resistance protein D"/>
    <property type="match status" value="1"/>
</dbReference>
<dbReference type="InterPro" id="IPR036259">
    <property type="entry name" value="MFS_trans_sf"/>
</dbReference>
<reference evidence="9 10" key="1">
    <citation type="submission" date="2020-04" db="EMBL/GenBank/DDBJ databases">
        <title>Ramlibacter sp. G-1-2-2 isolated from soil.</title>
        <authorList>
            <person name="Dahal R.H."/>
        </authorList>
    </citation>
    <scope>NUCLEOTIDE SEQUENCE [LARGE SCALE GENOMIC DNA]</scope>
    <source>
        <strain evidence="9 10">G-1-2-2</strain>
    </source>
</reference>
<proteinExistence type="predicted"/>
<sequence length="514" mass="52372">MTAESGAAEVACSPAQKRWVLAAAILGSSLAFVDGTVVNVALPAIQRELSASVYQAQWVVESYALLLAALLLAAGALGDRFGRRQVFLLGTAVFGVASVGCMLAPGVRWLIAARAVQGAGAALLVPGSLALVHLVFAPQERGKAFGTWAGASAVASAGGPLLGGFLVDRFSWAWAFALNIPLSVLVLAIAWKHVPEGRRAGAAARLDFPGALLATLALGGIVFAFIEAPTRQWRSAAVLAALAIGIASLVAFLLVERRQPAPMLPLGLLRNRNFAGANLLTLLLYAALGGGLFFLPLNLIQVQGLSATAAGAALLPFIAIMFALSRWAGALVERHGARGPLVVGPAIAAVGFALLVLPGTHSGYLRGFFPGIAVLGLGMAIAVAPLTTTVMNAVDGDKAGVASAINNAVSRVAALLAIAVFGWLMASVFGPRLHEGLAAAHVPADVVDKIWSQRDKLAAIAAPGAGAQVVKDAFVAGYRWIMAASAGLALASAVVAGLMLDSAAGRRAPAARES</sequence>
<evidence type="ECO:0000313" key="9">
    <source>
        <dbReference type="EMBL" id="NML47005.1"/>
    </source>
</evidence>
<evidence type="ECO:0000256" key="4">
    <source>
        <dbReference type="ARBA" id="ARBA00022692"/>
    </source>
</evidence>
<keyword evidence="4 7" id="KW-0812">Transmembrane</keyword>
<dbReference type="PROSITE" id="PS50850">
    <property type="entry name" value="MFS"/>
    <property type="match status" value="1"/>
</dbReference>
<feature type="transmembrane region" description="Helical" evidence="7">
    <location>
        <begin position="173"/>
        <end position="194"/>
    </location>
</feature>
<keyword evidence="10" id="KW-1185">Reference proteome</keyword>
<feature type="domain" description="Major facilitator superfamily (MFS) profile" evidence="8">
    <location>
        <begin position="20"/>
        <end position="504"/>
    </location>
</feature>
<evidence type="ECO:0000256" key="1">
    <source>
        <dbReference type="ARBA" id="ARBA00004651"/>
    </source>
</evidence>
<dbReference type="SUPFAM" id="SSF103473">
    <property type="entry name" value="MFS general substrate transporter"/>
    <property type="match status" value="1"/>
</dbReference>
<accession>A0A848H889</accession>
<feature type="transmembrane region" description="Helical" evidence="7">
    <location>
        <begin position="367"/>
        <end position="387"/>
    </location>
</feature>
<feature type="transmembrane region" description="Helical" evidence="7">
    <location>
        <begin position="20"/>
        <end position="42"/>
    </location>
</feature>
<dbReference type="PANTHER" id="PTHR42718">
    <property type="entry name" value="MAJOR FACILITATOR SUPERFAMILY MULTIDRUG TRANSPORTER MFSC"/>
    <property type="match status" value="1"/>
</dbReference>
<protein>
    <submittedName>
        <fullName evidence="9">MFS transporter</fullName>
    </submittedName>
</protein>
<evidence type="ECO:0000313" key="10">
    <source>
        <dbReference type="Proteomes" id="UP000541185"/>
    </source>
</evidence>
<evidence type="ECO:0000259" key="8">
    <source>
        <dbReference type="PROSITE" id="PS50850"/>
    </source>
</evidence>
<feature type="transmembrane region" description="Helical" evidence="7">
    <location>
        <begin position="341"/>
        <end position="361"/>
    </location>
</feature>
<feature type="transmembrane region" description="Helical" evidence="7">
    <location>
        <begin position="148"/>
        <end position="167"/>
    </location>
</feature>
<dbReference type="RefSeq" id="WP_169421311.1">
    <property type="nucleotide sequence ID" value="NZ_JABBFX010000003.1"/>
</dbReference>
<dbReference type="GO" id="GO:0022857">
    <property type="term" value="F:transmembrane transporter activity"/>
    <property type="evidence" value="ECO:0007669"/>
    <property type="project" value="InterPro"/>
</dbReference>
<feature type="transmembrane region" description="Helical" evidence="7">
    <location>
        <begin position="117"/>
        <end position="136"/>
    </location>
</feature>
<comment type="subcellular location">
    <subcellularLocation>
        <location evidence="1">Cell membrane</location>
        <topology evidence="1">Multi-pass membrane protein</topology>
    </subcellularLocation>
</comment>
<evidence type="ECO:0000256" key="6">
    <source>
        <dbReference type="ARBA" id="ARBA00023136"/>
    </source>
</evidence>
<keyword evidence="3" id="KW-1003">Cell membrane</keyword>